<dbReference type="Pfam" id="PF26449">
    <property type="entry name" value="DUF8128"/>
    <property type="match status" value="1"/>
</dbReference>
<feature type="transmembrane region" description="Helical" evidence="2">
    <location>
        <begin position="28"/>
        <end position="50"/>
    </location>
</feature>
<name>A0A0G1XF97_9BACT</name>
<comment type="caution">
    <text evidence="4">The sequence shown here is derived from an EMBL/GenBank/DDBJ whole genome shotgun (WGS) entry which is preliminary data.</text>
</comment>
<sequence>MLGITLNLPPVVEHYFAVTPLPIMLSHALLVVGWFPIFAVIIWGLTHVWVDMKEGKYQKTLKWLMLEVNVPQDAINTPKGMENFFTNLAGVKSGITWRERWLVGKVQAKFSFEIVSNGGRIQFVIRCIDKYRDLVEAAIYAQYPEAQIMEIPDYANDIPTEYPNDEFDVFGAEMILSNAQYLPIKTYEEFEHQGEKDMRFKDPLLPIIELMGKMQPGEHFWIQMLVKPPENSDWVKEGAKYLNTMMGKEEKHKPSGFEQLSEAALWLPKGVLSQLTGLGAGGAHAEAKKDDFRMFRLTPQERLQLEAVAEKISKVGWYSKIRWVYAAKKNRFRKGLLASGAKGIFGAFTHQYLNSFGIHGPSVPKDDYFWQAWSMPKKQKLIVKRFQGRKFEGGTPFILNVTELATLFHFPAADARTPVLTKLGARRAEAPDALTYAAEGEDSLPNWKQMQTDDKETEAMTALAQPPTFTLPTPTVPGFHTPPPVMPGAPVDDDDDSGAPPNLPV</sequence>
<protein>
    <recommendedName>
        <fullName evidence="3">DUF8128 domain-containing protein</fullName>
    </recommendedName>
</protein>
<dbReference type="AlphaFoldDB" id="A0A0G1XF97"/>
<feature type="compositionally biased region" description="Low complexity" evidence="1">
    <location>
        <begin position="466"/>
        <end position="477"/>
    </location>
</feature>
<evidence type="ECO:0000256" key="2">
    <source>
        <dbReference type="SAM" id="Phobius"/>
    </source>
</evidence>
<keyword evidence="2" id="KW-1133">Transmembrane helix</keyword>
<gene>
    <name evidence="4" type="ORF">UY72_C0028G0006</name>
</gene>
<dbReference type="EMBL" id="LCRD01000028">
    <property type="protein sequence ID" value="KKW29953.1"/>
    <property type="molecule type" value="Genomic_DNA"/>
</dbReference>
<evidence type="ECO:0000313" key="5">
    <source>
        <dbReference type="Proteomes" id="UP000034846"/>
    </source>
</evidence>
<organism evidence="4 5">
    <name type="scientific">Candidatus Uhrbacteria bacterium GW2011_GWD2_52_7</name>
    <dbReference type="NCBI Taxonomy" id="1618989"/>
    <lineage>
        <taxon>Bacteria</taxon>
        <taxon>Candidatus Uhriibacteriota</taxon>
    </lineage>
</organism>
<feature type="region of interest" description="Disordered" evidence="1">
    <location>
        <begin position="466"/>
        <end position="505"/>
    </location>
</feature>
<feature type="domain" description="DUF8128" evidence="3">
    <location>
        <begin position="77"/>
        <end position="419"/>
    </location>
</feature>
<evidence type="ECO:0000313" key="4">
    <source>
        <dbReference type="EMBL" id="KKW29953.1"/>
    </source>
</evidence>
<proteinExistence type="predicted"/>
<reference evidence="4 5" key="1">
    <citation type="journal article" date="2015" name="Nature">
        <title>rRNA introns, odd ribosomes, and small enigmatic genomes across a large radiation of phyla.</title>
        <authorList>
            <person name="Brown C.T."/>
            <person name="Hug L.A."/>
            <person name="Thomas B.C."/>
            <person name="Sharon I."/>
            <person name="Castelle C.J."/>
            <person name="Singh A."/>
            <person name="Wilkins M.J."/>
            <person name="Williams K.H."/>
            <person name="Banfield J.F."/>
        </authorList>
    </citation>
    <scope>NUCLEOTIDE SEQUENCE [LARGE SCALE GENOMIC DNA]</scope>
</reference>
<accession>A0A0G1XF97</accession>
<dbReference type="Proteomes" id="UP000034846">
    <property type="component" value="Unassembled WGS sequence"/>
</dbReference>
<dbReference type="InterPro" id="IPR058441">
    <property type="entry name" value="DUF8128"/>
</dbReference>
<evidence type="ECO:0000256" key="1">
    <source>
        <dbReference type="SAM" id="MobiDB-lite"/>
    </source>
</evidence>
<evidence type="ECO:0000259" key="3">
    <source>
        <dbReference type="Pfam" id="PF26449"/>
    </source>
</evidence>
<keyword evidence="2" id="KW-0472">Membrane</keyword>
<keyword evidence="2" id="KW-0812">Transmembrane</keyword>